<dbReference type="PANTHER" id="PTHR21163">
    <property type="entry name" value="PROTEIN G12"/>
    <property type="match status" value="1"/>
</dbReference>
<feature type="signal peptide" evidence="1">
    <location>
        <begin position="1"/>
        <end position="22"/>
    </location>
</feature>
<evidence type="ECO:0000256" key="1">
    <source>
        <dbReference type="SAM" id="SignalP"/>
    </source>
</evidence>
<reference evidence="2" key="1">
    <citation type="submission" date="2021-08" db="EMBL/GenBank/DDBJ databases">
        <authorList>
            <person name="Misof B."/>
            <person name="Oliver O."/>
            <person name="Podsiadlowski L."/>
            <person name="Donath A."/>
            <person name="Peters R."/>
            <person name="Mayer C."/>
            <person name="Rust J."/>
            <person name="Gunkel S."/>
            <person name="Lesny P."/>
            <person name="Martin S."/>
            <person name="Oeyen J.P."/>
            <person name="Petersen M."/>
            <person name="Panagiotis P."/>
            <person name="Wilbrandt J."/>
            <person name="Tanja T."/>
        </authorList>
    </citation>
    <scope>NUCLEOTIDE SEQUENCE</scope>
    <source>
        <strain evidence="2">GBR_01_08_01A</strain>
        <tissue evidence="2">Thorax + abdomen</tissue>
    </source>
</reference>
<dbReference type="InterPro" id="IPR010629">
    <property type="entry name" value="Ins_allergen"/>
</dbReference>
<keyword evidence="1" id="KW-0732">Signal</keyword>
<accession>A0AAD9VTP7</accession>
<feature type="chain" id="PRO_5041929366" evidence="1">
    <location>
        <begin position="23"/>
        <end position="220"/>
    </location>
</feature>
<proteinExistence type="predicted"/>
<evidence type="ECO:0000313" key="3">
    <source>
        <dbReference type="Proteomes" id="UP001258017"/>
    </source>
</evidence>
<dbReference type="EMBL" id="JAIFRP010000021">
    <property type="protein sequence ID" value="KAK2585722.1"/>
    <property type="molecule type" value="Genomic_DNA"/>
</dbReference>
<sequence length="220" mass="25355">MHAIMKCTLTFLAALFLVGVSAHPLNGFSSIELQHDILDFYVILPVSEFQQVAHKHITSDPKFIEAINYMSTEEFHNLVYAVEALPEFQEYVRYNEEAGYPMYEELRWVHIYFEMKPYVPPKESHQQLTREADEGGMAGFVQDVIAILPKKELKELHDKKLKESAAFAKYSSYILSEKYTELQNAITSQKAYIEFKEKSLAHGVDIAAIEDMKLHLLGFK</sequence>
<dbReference type="PANTHER" id="PTHR21163:SF1">
    <property type="entry name" value="PROTEIN G12"/>
    <property type="match status" value="1"/>
</dbReference>
<name>A0AAD9VTP7_9HYME</name>
<dbReference type="Pfam" id="PF06757">
    <property type="entry name" value="Ins_allergen_rp"/>
    <property type="match status" value="1"/>
</dbReference>
<gene>
    <name evidence="2" type="ORF">KPH14_010335</name>
</gene>
<dbReference type="Proteomes" id="UP001258017">
    <property type="component" value="Unassembled WGS sequence"/>
</dbReference>
<organism evidence="2 3">
    <name type="scientific">Odynerus spinipes</name>
    <dbReference type="NCBI Taxonomy" id="1348599"/>
    <lineage>
        <taxon>Eukaryota</taxon>
        <taxon>Metazoa</taxon>
        <taxon>Ecdysozoa</taxon>
        <taxon>Arthropoda</taxon>
        <taxon>Hexapoda</taxon>
        <taxon>Insecta</taxon>
        <taxon>Pterygota</taxon>
        <taxon>Neoptera</taxon>
        <taxon>Endopterygota</taxon>
        <taxon>Hymenoptera</taxon>
        <taxon>Apocrita</taxon>
        <taxon>Aculeata</taxon>
        <taxon>Vespoidea</taxon>
        <taxon>Vespidae</taxon>
        <taxon>Eumeninae</taxon>
        <taxon>Odynerus</taxon>
    </lineage>
</organism>
<reference evidence="2" key="2">
    <citation type="journal article" date="2023" name="Commun. Biol.">
        <title>Intrasexual cuticular hydrocarbon dimorphism in a wasp sheds light on hydrocarbon biosynthesis genes in Hymenoptera.</title>
        <authorList>
            <person name="Moris V.C."/>
            <person name="Podsiadlowski L."/>
            <person name="Martin S."/>
            <person name="Oeyen J.P."/>
            <person name="Donath A."/>
            <person name="Petersen M."/>
            <person name="Wilbrandt J."/>
            <person name="Misof B."/>
            <person name="Liedtke D."/>
            <person name="Thamm M."/>
            <person name="Scheiner R."/>
            <person name="Schmitt T."/>
            <person name="Niehuis O."/>
        </authorList>
    </citation>
    <scope>NUCLEOTIDE SEQUENCE</scope>
    <source>
        <strain evidence="2">GBR_01_08_01A</strain>
    </source>
</reference>
<comment type="caution">
    <text evidence="2">The sequence shown here is derived from an EMBL/GenBank/DDBJ whole genome shotgun (WGS) entry which is preliminary data.</text>
</comment>
<evidence type="ECO:0000313" key="2">
    <source>
        <dbReference type="EMBL" id="KAK2585722.1"/>
    </source>
</evidence>
<keyword evidence="3" id="KW-1185">Reference proteome</keyword>
<protein>
    <submittedName>
        <fullName evidence="2">Uncharacterized protein</fullName>
    </submittedName>
</protein>
<dbReference type="AlphaFoldDB" id="A0AAD9VTP7"/>